<feature type="chain" id="PRO_5005865416" description="Outer membrane protein beta-barrel domain-containing protein" evidence="1">
    <location>
        <begin position="19"/>
        <end position="200"/>
    </location>
</feature>
<proteinExistence type="predicted"/>
<evidence type="ECO:0000256" key="1">
    <source>
        <dbReference type="SAM" id="SignalP"/>
    </source>
</evidence>
<protein>
    <recommendedName>
        <fullName evidence="2">Outer membrane protein beta-barrel domain-containing protein</fullName>
    </recommendedName>
</protein>
<gene>
    <name evidence="3" type="ORF">AOB46_09220</name>
</gene>
<dbReference type="InterPro" id="IPR025665">
    <property type="entry name" value="Beta-barrel_OMP_2"/>
</dbReference>
<dbReference type="PATRIC" id="fig|253.9.peg.3632"/>
<sequence length="200" mass="22927">MKKLIILSFVLMSALSFAQVIFTPGIRAGANFSHFSNTEQFNYYYAEEFPNAAKPYLDFKTKTDFYIGFLGNIRFTKFYALQPEINYSRQGAEIDTNVNNWNGTKLSVSYLGFQLVNKFYFKQFNVHAGPTLEFVLDNKNFDPQNKVDLGITAGVGYDITPNLGIEARVKKGFIPIEGYNNNHYNVVFQTGLYYTFNLKK</sequence>
<reference evidence="3 4" key="1">
    <citation type="journal article" date="2015" name="Genom Data">
        <title>Draft genome sequence of a multidrug-resistant Chryseobacterium indologenes isolate from Malaysia.</title>
        <authorList>
            <person name="Yu C.Y."/>
            <person name="Ang G.Y."/>
            <person name="Cheng H.J."/>
            <person name="Cheong Y.M."/>
            <person name="Yin W.F."/>
            <person name="Chan K.G."/>
        </authorList>
    </citation>
    <scope>NUCLEOTIDE SEQUENCE [LARGE SCALE GENOMIC DNA]</scope>
    <source>
        <strain evidence="3 4">CI_885</strain>
    </source>
</reference>
<accession>A0A0N0ZY86</accession>
<dbReference type="InterPro" id="IPR011250">
    <property type="entry name" value="OMP/PagP_B-barrel"/>
</dbReference>
<dbReference type="Proteomes" id="UP000037953">
    <property type="component" value="Unassembled WGS sequence"/>
</dbReference>
<comment type="caution">
    <text evidence="3">The sequence shown here is derived from an EMBL/GenBank/DDBJ whole genome shotgun (WGS) entry which is preliminary data.</text>
</comment>
<reference evidence="4" key="2">
    <citation type="submission" date="2015-09" db="EMBL/GenBank/DDBJ databases">
        <title>Draft genome sequence of a multidrug-resistant Chryseobacterium indologenes isolate from Malaysia.</title>
        <authorList>
            <person name="Yu C.Y."/>
            <person name="Ang G.Y."/>
            <person name="Chan K.-G."/>
        </authorList>
    </citation>
    <scope>NUCLEOTIDE SEQUENCE [LARGE SCALE GENOMIC DNA]</scope>
    <source>
        <strain evidence="4">CI_885</strain>
    </source>
</reference>
<dbReference type="EMBL" id="LJOD01000005">
    <property type="protein sequence ID" value="KPE51319.1"/>
    <property type="molecule type" value="Genomic_DNA"/>
</dbReference>
<evidence type="ECO:0000313" key="3">
    <source>
        <dbReference type="EMBL" id="KPE51319.1"/>
    </source>
</evidence>
<evidence type="ECO:0000259" key="2">
    <source>
        <dbReference type="Pfam" id="PF13568"/>
    </source>
</evidence>
<name>A0A0N0ZY86_CHRID</name>
<organism evidence="3 4">
    <name type="scientific">Chryseobacterium indologenes</name>
    <name type="common">Flavobacterium indologenes</name>
    <dbReference type="NCBI Taxonomy" id="253"/>
    <lineage>
        <taxon>Bacteria</taxon>
        <taxon>Pseudomonadati</taxon>
        <taxon>Bacteroidota</taxon>
        <taxon>Flavobacteriia</taxon>
        <taxon>Flavobacteriales</taxon>
        <taxon>Weeksellaceae</taxon>
        <taxon>Chryseobacterium group</taxon>
        <taxon>Chryseobacterium</taxon>
    </lineage>
</organism>
<keyword evidence="1" id="KW-0732">Signal</keyword>
<dbReference type="SUPFAM" id="SSF56925">
    <property type="entry name" value="OMPA-like"/>
    <property type="match status" value="1"/>
</dbReference>
<dbReference type="AlphaFoldDB" id="A0A0N0ZY86"/>
<feature type="domain" description="Outer membrane protein beta-barrel" evidence="2">
    <location>
        <begin position="24"/>
        <end position="176"/>
    </location>
</feature>
<dbReference type="Pfam" id="PF13568">
    <property type="entry name" value="OMP_b-brl_2"/>
    <property type="match status" value="1"/>
</dbReference>
<feature type="signal peptide" evidence="1">
    <location>
        <begin position="1"/>
        <end position="18"/>
    </location>
</feature>
<dbReference type="RefSeq" id="WP_062698570.1">
    <property type="nucleotide sequence ID" value="NZ_LJOD01000005.1"/>
</dbReference>
<evidence type="ECO:0000313" key="4">
    <source>
        <dbReference type="Proteomes" id="UP000037953"/>
    </source>
</evidence>
<dbReference type="OrthoDB" id="947434at2"/>